<dbReference type="EMBL" id="QXDF01000001">
    <property type="protein sequence ID" value="RIA55887.1"/>
    <property type="molecule type" value="Genomic_DNA"/>
</dbReference>
<dbReference type="RefSeq" id="WP_119060735.1">
    <property type="nucleotide sequence ID" value="NZ_QXDF01000001.1"/>
</dbReference>
<evidence type="ECO:0000313" key="1">
    <source>
        <dbReference type="EMBL" id="RIA55887.1"/>
    </source>
</evidence>
<name>A0A397Q8M4_9HYPH</name>
<dbReference type="AlphaFoldDB" id="A0A397Q8M4"/>
<reference evidence="1 2" key="1">
    <citation type="submission" date="2018-08" db="EMBL/GenBank/DDBJ databases">
        <title>Genomic Encyclopedia of Archaeal and Bacterial Type Strains, Phase II (KMG-II): from individual species to whole genera.</title>
        <authorList>
            <person name="Goeker M."/>
        </authorList>
    </citation>
    <scope>NUCLEOTIDE SEQUENCE [LARGE SCALE GENOMIC DNA]</scope>
    <source>
        <strain evidence="1 2">DSM 5002</strain>
    </source>
</reference>
<dbReference type="Proteomes" id="UP000266273">
    <property type="component" value="Unassembled WGS sequence"/>
</dbReference>
<dbReference type="OrthoDB" id="9805893at2"/>
<organism evidence="1 2">
    <name type="scientific">Dichotomicrobium thermohalophilum</name>
    <dbReference type="NCBI Taxonomy" id="933063"/>
    <lineage>
        <taxon>Bacteria</taxon>
        <taxon>Pseudomonadati</taxon>
        <taxon>Pseudomonadota</taxon>
        <taxon>Alphaproteobacteria</taxon>
        <taxon>Hyphomicrobiales</taxon>
        <taxon>Hyphomicrobiaceae</taxon>
        <taxon>Dichotomicrobium</taxon>
    </lineage>
</organism>
<protein>
    <submittedName>
        <fullName evidence="1">Uncharacterized protein</fullName>
    </submittedName>
</protein>
<evidence type="ECO:0000313" key="2">
    <source>
        <dbReference type="Proteomes" id="UP000266273"/>
    </source>
</evidence>
<comment type="caution">
    <text evidence="1">The sequence shown here is derived from an EMBL/GenBank/DDBJ whole genome shotgun (WGS) entry which is preliminary data.</text>
</comment>
<keyword evidence="2" id="KW-1185">Reference proteome</keyword>
<accession>A0A397Q8M4</accession>
<proteinExistence type="predicted"/>
<sequence length="46" mass="5391">MPTLFRFLFIVGLIVALFYGAMYALPQYFPPDQKEITKPVRNIELK</sequence>
<gene>
    <name evidence="1" type="ORF">BXY53_0973</name>
</gene>